<feature type="compositionally biased region" description="Low complexity" evidence="1">
    <location>
        <begin position="154"/>
        <end position="165"/>
    </location>
</feature>
<proteinExistence type="predicted"/>
<keyword evidence="3" id="KW-1185">Reference proteome</keyword>
<dbReference type="OrthoDB" id="3797609at2759"/>
<accession>A0A6A7AT49</accession>
<dbReference type="Proteomes" id="UP000799423">
    <property type="component" value="Unassembled WGS sequence"/>
</dbReference>
<sequence length="398" mass="43636">MSSPSSTHSYGSTSMSISCTNTNSRASSLMSNASLAALSSHDRLSCTLPAEWSPNVDSMKTISGTKHTSAERLSANADADELSTNAHEGLATSINTRHHILSPVISGPRISKTSFDTGGPANSRLEHWPSPQLSTPATASPVGYWVAPVTASVSSTQPTTATQTPSPYPLTRNSTSRRLRPSLRDLHLAIGQHRIQYLPTLASFTFDEATAEEGYLPIAVRIGSYLPNDEQPLIWQTYSIWAYQTVPPSGKRPLGDAKPQAPIELTAFDNQDRHVSSIPGIEPGTPWTNIQQHVSLRPEFALVRSLADLASLVRYALLLVANAELHGFDGADIPFDIDFPRKLAEIGERGWYEERFKIYEETGELPGYHARKTWGTLEGAKVMREESAKVDRMKNRER</sequence>
<evidence type="ECO:0000313" key="3">
    <source>
        <dbReference type="Proteomes" id="UP000799423"/>
    </source>
</evidence>
<evidence type="ECO:0000256" key="1">
    <source>
        <dbReference type="SAM" id="MobiDB-lite"/>
    </source>
</evidence>
<feature type="region of interest" description="Disordered" evidence="1">
    <location>
        <begin position="154"/>
        <end position="175"/>
    </location>
</feature>
<name>A0A6A7AT49_9PLEO</name>
<dbReference type="EMBL" id="MU006335">
    <property type="protein sequence ID" value="KAF2846441.1"/>
    <property type="molecule type" value="Genomic_DNA"/>
</dbReference>
<reference evidence="2" key="1">
    <citation type="submission" date="2020-01" db="EMBL/GenBank/DDBJ databases">
        <authorList>
            <consortium name="DOE Joint Genome Institute"/>
            <person name="Haridas S."/>
            <person name="Albert R."/>
            <person name="Binder M."/>
            <person name="Bloem J."/>
            <person name="Labutti K."/>
            <person name="Salamov A."/>
            <person name="Andreopoulos B."/>
            <person name="Baker S.E."/>
            <person name="Barry K."/>
            <person name="Bills G."/>
            <person name="Bluhm B.H."/>
            <person name="Cannon C."/>
            <person name="Castanera R."/>
            <person name="Culley D.E."/>
            <person name="Daum C."/>
            <person name="Ezra D."/>
            <person name="Gonzalez J.B."/>
            <person name="Henrissat B."/>
            <person name="Kuo A."/>
            <person name="Liang C."/>
            <person name="Lipzen A."/>
            <person name="Lutzoni F."/>
            <person name="Magnuson J."/>
            <person name="Mondo S."/>
            <person name="Nolan M."/>
            <person name="Ohm R."/>
            <person name="Pangilinan J."/>
            <person name="Park H.-J."/>
            <person name="Ramirez L."/>
            <person name="Alfaro M."/>
            <person name="Sun H."/>
            <person name="Tritt A."/>
            <person name="Yoshinaga Y."/>
            <person name="Zwiers L.-H."/>
            <person name="Turgeon B.G."/>
            <person name="Goodwin S.B."/>
            <person name="Spatafora J.W."/>
            <person name="Crous P.W."/>
            <person name="Grigoriev I.V."/>
        </authorList>
    </citation>
    <scope>NUCLEOTIDE SEQUENCE</scope>
    <source>
        <strain evidence="2">IPT5</strain>
    </source>
</reference>
<gene>
    <name evidence="2" type="ORF">T440DRAFT_501827</name>
</gene>
<evidence type="ECO:0000313" key="2">
    <source>
        <dbReference type="EMBL" id="KAF2846441.1"/>
    </source>
</evidence>
<dbReference type="AlphaFoldDB" id="A0A6A7AT49"/>
<organism evidence="2 3">
    <name type="scientific">Plenodomus tracheiphilus IPT5</name>
    <dbReference type="NCBI Taxonomy" id="1408161"/>
    <lineage>
        <taxon>Eukaryota</taxon>
        <taxon>Fungi</taxon>
        <taxon>Dikarya</taxon>
        <taxon>Ascomycota</taxon>
        <taxon>Pezizomycotina</taxon>
        <taxon>Dothideomycetes</taxon>
        <taxon>Pleosporomycetidae</taxon>
        <taxon>Pleosporales</taxon>
        <taxon>Pleosporineae</taxon>
        <taxon>Leptosphaeriaceae</taxon>
        <taxon>Plenodomus</taxon>
    </lineage>
</organism>
<protein>
    <submittedName>
        <fullName evidence="2">Uncharacterized protein</fullName>
    </submittedName>
</protein>